<evidence type="ECO:0000313" key="2">
    <source>
        <dbReference type="Proteomes" id="UP001428341"/>
    </source>
</evidence>
<sequence length="78" mass="8881">MVRAITLPFPASFTFPITVKGVGDDQRIGPLWHHRSSNLDSRKAYCSHVIKEKRGRRPISWAQANNLLGQSNQRILQL</sequence>
<keyword evidence="2" id="KW-1185">Reference proteome</keyword>
<protein>
    <submittedName>
        <fullName evidence="1">Uncharacterized protein</fullName>
    </submittedName>
</protein>
<comment type="caution">
    <text evidence="1">The sequence shown here is derived from an EMBL/GenBank/DDBJ whole genome shotgun (WGS) entry which is preliminary data.</text>
</comment>
<accession>A0AAP0M7V9</accession>
<name>A0AAP0M7V9_9ROSI</name>
<gene>
    <name evidence="1" type="ORF">WN944_013028</name>
</gene>
<dbReference type="Proteomes" id="UP001428341">
    <property type="component" value="Unassembled WGS sequence"/>
</dbReference>
<reference evidence="1 2" key="1">
    <citation type="submission" date="2024-05" db="EMBL/GenBank/DDBJ databases">
        <title>Haplotype-resolved chromosome-level genome assembly of Huyou (Citrus changshanensis).</title>
        <authorList>
            <person name="Miao C."/>
            <person name="Chen W."/>
            <person name="Wu Y."/>
            <person name="Wang L."/>
            <person name="Zhao S."/>
            <person name="Grierson D."/>
            <person name="Xu C."/>
            <person name="Chen K."/>
        </authorList>
    </citation>
    <scope>NUCLEOTIDE SEQUENCE [LARGE SCALE GENOMIC DNA]</scope>
    <source>
        <strain evidence="1">01-14</strain>
        <tissue evidence="1">Leaf</tissue>
    </source>
</reference>
<proteinExistence type="predicted"/>
<evidence type="ECO:0000313" key="1">
    <source>
        <dbReference type="EMBL" id="KAK9197845.1"/>
    </source>
</evidence>
<dbReference type="AlphaFoldDB" id="A0AAP0M7V9"/>
<dbReference type="EMBL" id="JBCGBO010000005">
    <property type="protein sequence ID" value="KAK9197845.1"/>
    <property type="molecule type" value="Genomic_DNA"/>
</dbReference>
<organism evidence="1 2">
    <name type="scientific">Citrus x changshan-huyou</name>
    <dbReference type="NCBI Taxonomy" id="2935761"/>
    <lineage>
        <taxon>Eukaryota</taxon>
        <taxon>Viridiplantae</taxon>
        <taxon>Streptophyta</taxon>
        <taxon>Embryophyta</taxon>
        <taxon>Tracheophyta</taxon>
        <taxon>Spermatophyta</taxon>
        <taxon>Magnoliopsida</taxon>
        <taxon>eudicotyledons</taxon>
        <taxon>Gunneridae</taxon>
        <taxon>Pentapetalae</taxon>
        <taxon>rosids</taxon>
        <taxon>malvids</taxon>
        <taxon>Sapindales</taxon>
        <taxon>Rutaceae</taxon>
        <taxon>Aurantioideae</taxon>
        <taxon>Citrus</taxon>
    </lineage>
</organism>